<dbReference type="InterPro" id="IPR051916">
    <property type="entry name" value="GPI-anchor_lipid_remodeler"/>
</dbReference>
<dbReference type="RefSeq" id="WP_182205418.1">
    <property type="nucleotide sequence ID" value="NZ_JACGLT010000007.1"/>
</dbReference>
<dbReference type="GO" id="GO:0004519">
    <property type="term" value="F:endonuclease activity"/>
    <property type="evidence" value="ECO:0007669"/>
    <property type="project" value="UniProtKB-KW"/>
</dbReference>
<dbReference type="GO" id="GO:0006506">
    <property type="term" value="P:GPI anchor biosynthetic process"/>
    <property type="evidence" value="ECO:0007669"/>
    <property type="project" value="TreeGrafter"/>
</dbReference>
<keyword evidence="3" id="KW-1185">Reference proteome</keyword>
<evidence type="ECO:0000313" key="3">
    <source>
        <dbReference type="Proteomes" id="UP000541857"/>
    </source>
</evidence>
<dbReference type="SUPFAM" id="SSF56219">
    <property type="entry name" value="DNase I-like"/>
    <property type="match status" value="1"/>
</dbReference>
<dbReference type="InterPro" id="IPR005135">
    <property type="entry name" value="Endo/exonuclease/phosphatase"/>
</dbReference>
<dbReference type="PANTHER" id="PTHR14859:SF15">
    <property type="entry name" value="ENDONUCLEASE_EXONUCLEASE_PHOSPHATASE DOMAIN-CONTAINING PROTEIN"/>
    <property type="match status" value="1"/>
</dbReference>
<keyword evidence="2" id="KW-0378">Hydrolase</keyword>
<dbReference type="Gene3D" id="3.60.10.10">
    <property type="entry name" value="Endonuclease/exonuclease/phosphatase"/>
    <property type="match status" value="1"/>
</dbReference>
<keyword evidence="2" id="KW-0540">Nuclease</keyword>
<feature type="domain" description="Endonuclease/exonuclease/phosphatase" evidence="1">
    <location>
        <begin position="37"/>
        <end position="263"/>
    </location>
</feature>
<dbReference type="AlphaFoldDB" id="A0A7W2M5J0"/>
<dbReference type="PANTHER" id="PTHR14859">
    <property type="entry name" value="CALCOFLUOR WHITE HYPERSENSITIVE PROTEIN PRECURSOR"/>
    <property type="match status" value="1"/>
</dbReference>
<dbReference type="Proteomes" id="UP000541857">
    <property type="component" value="Unassembled WGS sequence"/>
</dbReference>
<reference evidence="2 3" key="1">
    <citation type="submission" date="2020-07" db="EMBL/GenBank/DDBJ databases">
        <title>Bacterium isolated from marine sediment.</title>
        <authorList>
            <person name="Shang D."/>
        </authorList>
    </citation>
    <scope>NUCLEOTIDE SEQUENCE [LARGE SCALE GENOMIC DNA]</scope>
    <source>
        <strain evidence="2 3">F6074</strain>
    </source>
</reference>
<evidence type="ECO:0000313" key="2">
    <source>
        <dbReference type="EMBL" id="MBA6153110.1"/>
    </source>
</evidence>
<gene>
    <name evidence="2" type="ORF">H3Z82_10265</name>
</gene>
<dbReference type="PROSITE" id="PS51257">
    <property type="entry name" value="PROKAR_LIPOPROTEIN"/>
    <property type="match status" value="1"/>
</dbReference>
<dbReference type="InterPro" id="IPR036691">
    <property type="entry name" value="Endo/exonu/phosph_ase_sf"/>
</dbReference>
<comment type="caution">
    <text evidence="2">The sequence shown here is derived from an EMBL/GenBank/DDBJ whole genome shotgun (WGS) entry which is preliminary data.</text>
</comment>
<sequence>MKFLSILMSAFILACSSDNSTKDDVDAEKPKSNLKVMTYNIHIANPPSKGAGFVDINAIANVINTEKPDLVALQEVDRFTERSGKDLDQAKAIADQTNMYYYFAKALNRSGGDYGVAILSKYPLLSTKQHALPGADGMEAELRTIGIVEVTLTTGEKVIFGSTHIDHKSDDSRRVQAREIITFLKPYENIPIILGGDFNMTPENEIWNTFNTTFIRGCTVCPGTFPAVNANTTIDYILLNKVAANKFTIKDYYTVEENYASDHLPLIMELEYSTE</sequence>
<organism evidence="2 3">
    <name type="scientific">Gelidibacter maritimus</name>
    <dbReference type="NCBI Taxonomy" id="2761487"/>
    <lineage>
        <taxon>Bacteria</taxon>
        <taxon>Pseudomonadati</taxon>
        <taxon>Bacteroidota</taxon>
        <taxon>Flavobacteriia</taxon>
        <taxon>Flavobacteriales</taxon>
        <taxon>Flavobacteriaceae</taxon>
        <taxon>Gelidibacter</taxon>
    </lineage>
</organism>
<protein>
    <submittedName>
        <fullName evidence="2">Endonuclease/exonuclease/phosphatase family protein</fullName>
    </submittedName>
</protein>
<dbReference type="Pfam" id="PF03372">
    <property type="entry name" value="Exo_endo_phos"/>
    <property type="match status" value="1"/>
</dbReference>
<name>A0A7W2M5J0_9FLAO</name>
<proteinExistence type="predicted"/>
<dbReference type="GO" id="GO:0016020">
    <property type="term" value="C:membrane"/>
    <property type="evidence" value="ECO:0007669"/>
    <property type="project" value="GOC"/>
</dbReference>
<dbReference type="EMBL" id="JACGLT010000007">
    <property type="protein sequence ID" value="MBA6153110.1"/>
    <property type="molecule type" value="Genomic_DNA"/>
</dbReference>
<dbReference type="GO" id="GO:0004527">
    <property type="term" value="F:exonuclease activity"/>
    <property type="evidence" value="ECO:0007669"/>
    <property type="project" value="UniProtKB-KW"/>
</dbReference>
<keyword evidence="2" id="KW-0255">Endonuclease</keyword>
<keyword evidence="2" id="KW-0269">Exonuclease</keyword>
<accession>A0A7W2M5J0</accession>
<evidence type="ECO:0000259" key="1">
    <source>
        <dbReference type="Pfam" id="PF03372"/>
    </source>
</evidence>